<protein>
    <submittedName>
        <fullName evidence="4">DUF4142 domain-containing protein</fullName>
    </submittedName>
</protein>
<dbReference type="PANTHER" id="PTHR38593:SF1">
    <property type="entry name" value="BLR2558 PROTEIN"/>
    <property type="match status" value="1"/>
</dbReference>
<feature type="chain" id="PRO_5016422607" evidence="2">
    <location>
        <begin position="19"/>
        <end position="212"/>
    </location>
</feature>
<sequence>MNRAILVCAAATAALSLAACNKASNTAQSASNTASNMNPGQSEPVNKAQDAMGAAVGTTSAATMGARDTGAFVSNAAQSDMYEIQAAKMAEQRSKNPEVKAFAKMMVSDHTKLSNEMKPLITAAGQTPPADLDQRRKGFLDNLKAAPDADFDKTYIDQQVSAHDEALTLMQGYAKDGGDAGLKAAAGKAVPIIQKHSDEAKKIQAKLSAAKK</sequence>
<keyword evidence="5" id="KW-1185">Reference proteome</keyword>
<organism evidence="4 5">
    <name type="scientific">Phenylobacterium soli</name>
    <dbReference type="NCBI Taxonomy" id="2170551"/>
    <lineage>
        <taxon>Bacteria</taxon>
        <taxon>Pseudomonadati</taxon>
        <taxon>Pseudomonadota</taxon>
        <taxon>Alphaproteobacteria</taxon>
        <taxon>Caulobacterales</taxon>
        <taxon>Caulobacteraceae</taxon>
        <taxon>Phenylobacterium</taxon>
    </lineage>
</organism>
<dbReference type="OrthoDB" id="8005547at2"/>
<gene>
    <name evidence="4" type="ORF">DJ017_00700</name>
</gene>
<evidence type="ECO:0000256" key="1">
    <source>
        <dbReference type="SAM" id="MobiDB-lite"/>
    </source>
</evidence>
<reference evidence="5" key="1">
    <citation type="submission" date="2018-05" db="EMBL/GenBank/DDBJ databases">
        <authorList>
            <person name="Li X."/>
        </authorList>
    </citation>
    <scope>NUCLEOTIDE SEQUENCE [LARGE SCALE GENOMIC DNA]</scope>
    <source>
        <strain evidence="5">LX32</strain>
    </source>
</reference>
<name>A0A328AED1_9CAUL</name>
<dbReference type="PANTHER" id="PTHR38593">
    <property type="entry name" value="BLR2558 PROTEIN"/>
    <property type="match status" value="1"/>
</dbReference>
<evidence type="ECO:0000313" key="5">
    <source>
        <dbReference type="Proteomes" id="UP000249254"/>
    </source>
</evidence>
<keyword evidence="2" id="KW-0732">Signal</keyword>
<evidence type="ECO:0000259" key="3">
    <source>
        <dbReference type="Pfam" id="PF13628"/>
    </source>
</evidence>
<dbReference type="InterPro" id="IPR025419">
    <property type="entry name" value="DUF4142"/>
</dbReference>
<feature type="domain" description="DUF4142" evidence="3">
    <location>
        <begin position="70"/>
        <end position="203"/>
    </location>
</feature>
<dbReference type="PROSITE" id="PS51257">
    <property type="entry name" value="PROKAR_LIPOPROTEIN"/>
    <property type="match status" value="1"/>
</dbReference>
<dbReference type="Gene3D" id="1.20.1260.10">
    <property type="match status" value="1"/>
</dbReference>
<feature type="signal peptide" evidence="2">
    <location>
        <begin position="1"/>
        <end position="18"/>
    </location>
</feature>
<comment type="caution">
    <text evidence="4">The sequence shown here is derived from an EMBL/GenBank/DDBJ whole genome shotgun (WGS) entry which is preliminary data.</text>
</comment>
<feature type="region of interest" description="Disordered" evidence="1">
    <location>
        <begin position="29"/>
        <end position="53"/>
    </location>
</feature>
<dbReference type="Proteomes" id="UP000249254">
    <property type="component" value="Unassembled WGS sequence"/>
</dbReference>
<dbReference type="InterPro" id="IPR012347">
    <property type="entry name" value="Ferritin-like"/>
</dbReference>
<evidence type="ECO:0000256" key="2">
    <source>
        <dbReference type="SAM" id="SignalP"/>
    </source>
</evidence>
<dbReference type="AlphaFoldDB" id="A0A328AED1"/>
<evidence type="ECO:0000313" key="4">
    <source>
        <dbReference type="EMBL" id="RAK53152.1"/>
    </source>
</evidence>
<proteinExistence type="predicted"/>
<accession>A0A328AED1</accession>
<dbReference type="EMBL" id="QFYQ01000001">
    <property type="protein sequence ID" value="RAK53152.1"/>
    <property type="molecule type" value="Genomic_DNA"/>
</dbReference>
<dbReference type="RefSeq" id="WP_111526905.1">
    <property type="nucleotide sequence ID" value="NZ_JBHRSG010000001.1"/>
</dbReference>
<dbReference type="Pfam" id="PF13628">
    <property type="entry name" value="DUF4142"/>
    <property type="match status" value="1"/>
</dbReference>